<gene>
    <name evidence="1" type="ORF">GALL_287970</name>
    <name evidence="2" type="ORF">GALL_82480</name>
</gene>
<reference evidence="2" key="1">
    <citation type="submission" date="2016-10" db="EMBL/GenBank/DDBJ databases">
        <title>Sequence of Gallionella enrichment culture.</title>
        <authorList>
            <person name="Poehlein A."/>
            <person name="Muehling M."/>
            <person name="Daniel R."/>
        </authorList>
    </citation>
    <scope>NUCLEOTIDE SEQUENCE</scope>
</reference>
<evidence type="ECO:0000313" key="1">
    <source>
        <dbReference type="EMBL" id="OIQ89289.1"/>
    </source>
</evidence>
<name>A0A1J5SN96_9ZZZZ</name>
<comment type="caution">
    <text evidence="2">The sequence shown here is derived from an EMBL/GenBank/DDBJ whole genome shotgun (WGS) entry which is preliminary data.</text>
</comment>
<dbReference type="AlphaFoldDB" id="A0A1J5SN96"/>
<dbReference type="Gene3D" id="3.90.1150.10">
    <property type="entry name" value="Aspartate Aminotransferase, domain 1"/>
    <property type="match status" value="1"/>
</dbReference>
<evidence type="ECO:0000313" key="2">
    <source>
        <dbReference type="EMBL" id="OIR09411.1"/>
    </source>
</evidence>
<sequence length="33" mass="3810">MNDTLWIGVYPGLNEEMLSFVVEKIEAFFGVNF</sequence>
<dbReference type="InterPro" id="IPR015422">
    <property type="entry name" value="PyrdxlP-dep_Trfase_small"/>
</dbReference>
<organism evidence="2">
    <name type="scientific">mine drainage metagenome</name>
    <dbReference type="NCBI Taxonomy" id="410659"/>
    <lineage>
        <taxon>unclassified sequences</taxon>
        <taxon>metagenomes</taxon>
        <taxon>ecological metagenomes</taxon>
    </lineage>
</organism>
<dbReference type="EMBL" id="MLJW01000335">
    <property type="protein sequence ID" value="OIQ89289.1"/>
    <property type="molecule type" value="Genomic_DNA"/>
</dbReference>
<dbReference type="EMBL" id="MLJW01000026">
    <property type="protein sequence ID" value="OIR09411.1"/>
    <property type="molecule type" value="Genomic_DNA"/>
</dbReference>
<proteinExistence type="predicted"/>
<accession>A0A1J5SN96</accession>
<protein>
    <submittedName>
        <fullName evidence="2">Uncharacterized protein</fullName>
    </submittedName>
</protein>